<name>A9UYY5_MONBE</name>
<feature type="compositionally biased region" description="Polar residues" evidence="1">
    <location>
        <begin position="496"/>
        <end position="507"/>
    </location>
</feature>
<dbReference type="InParanoid" id="A9UYY5"/>
<dbReference type="KEGG" id="mbr:MONBRDRAFT_25284"/>
<evidence type="ECO:0000256" key="1">
    <source>
        <dbReference type="SAM" id="MobiDB-lite"/>
    </source>
</evidence>
<dbReference type="RefSeq" id="XP_001745569.1">
    <property type="nucleotide sequence ID" value="XM_001745517.1"/>
</dbReference>
<sequence>MDCFAWVLCLAGSAHPNPNAQSTCPSLIRNRLRLTDGVADPGSAHFQHRRRSRSLSPDHTRTGLAAALDSAATAQSTFTINPLADYDNLHSCPPGHETPYEAIPPRPSLDARLNASRSHVETPPLRRQHRRHTDQDLTSQRTPVSPEPRRGLSAIRAFLGRLLHTHHRTSPHHECDDAATDEYLTASCSNLDPVASTTRACPIPHTVNSLPQPHTPNPAMLHRPLPHRPDSVLADMDDRVPVAYGNWRDGHSHAAEVNLDVDAGSAFSGLDEGDASLASTRASAELNQLYSRVHHPATSPSPRSRLATPTLALGAEVEDNEPIAALGGHLHRASQCSNTSSVYGFGTDSKGSSRPGSSMDPPRRVTLSVDRQMAVLQRRSASARAGRADDVRVTHTPSGFPLRKASSVHGRPQSNKLKQARVVFDDSNAMNSADSQLLCPPSLPSRPCSGEMRRLLSMRSMASATGFEEADDTYALVSEAARRWGPAKESLRMSRQLATGTRSSMASEHSDGYEPVSDEPLAASSPDF</sequence>
<dbReference type="AlphaFoldDB" id="A9UYY5"/>
<evidence type="ECO:0000313" key="2">
    <source>
        <dbReference type="EMBL" id="EDQ89540.1"/>
    </source>
</evidence>
<keyword evidence="3" id="KW-1185">Reference proteome</keyword>
<dbReference type="Proteomes" id="UP000001357">
    <property type="component" value="Unassembled WGS sequence"/>
</dbReference>
<feature type="region of interest" description="Disordered" evidence="1">
    <location>
        <begin position="90"/>
        <end position="149"/>
    </location>
</feature>
<feature type="region of interest" description="Disordered" evidence="1">
    <location>
        <begin position="485"/>
        <end position="528"/>
    </location>
</feature>
<evidence type="ECO:0000313" key="3">
    <source>
        <dbReference type="Proteomes" id="UP000001357"/>
    </source>
</evidence>
<feature type="region of interest" description="Disordered" evidence="1">
    <location>
        <begin position="379"/>
        <end position="414"/>
    </location>
</feature>
<accession>A9UYY5</accession>
<feature type="region of interest" description="Disordered" evidence="1">
    <location>
        <begin position="40"/>
        <end position="60"/>
    </location>
</feature>
<dbReference type="EMBL" id="CH991550">
    <property type="protein sequence ID" value="EDQ89540.1"/>
    <property type="molecule type" value="Genomic_DNA"/>
</dbReference>
<feature type="region of interest" description="Disordered" evidence="1">
    <location>
        <begin position="344"/>
        <end position="365"/>
    </location>
</feature>
<reference evidence="2 3" key="1">
    <citation type="journal article" date="2008" name="Nature">
        <title>The genome of the choanoflagellate Monosiga brevicollis and the origin of metazoans.</title>
        <authorList>
            <consortium name="JGI Sequencing"/>
            <person name="King N."/>
            <person name="Westbrook M.J."/>
            <person name="Young S.L."/>
            <person name="Kuo A."/>
            <person name="Abedin M."/>
            <person name="Chapman J."/>
            <person name="Fairclough S."/>
            <person name="Hellsten U."/>
            <person name="Isogai Y."/>
            <person name="Letunic I."/>
            <person name="Marr M."/>
            <person name="Pincus D."/>
            <person name="Putnam N."/>
            <person name="Rokas A."/>
            <person name="Wright K.J."/>
            <person name="Zuzow R."/>
            <person name="Dirks W."/>
            <person name="Good M."/>
            <person name="Goodstein D."/>
            <person name="Lemons D."/>
            <person name="Li W."/>
            <person name="Lyons J.B."/>
            <person name="Morris A."/>
            <person name="Nichols S."/>
            <person name="Richter D.J."/>
            <person name="Salamov A."/>
            <person name="Bork P."/>
            <person name="Lim W.A."/>
            <person name="Manning G."/>
            <person name="Miller W.T."/>
            <person name="McGinnis W."/>
            <person name="Shapiro H."/>
            <person name="Tjian R."/>
            <person name="Grigoriev I.V."/>
            <person name="Rokhsar D."/>
        </authorList>
    </citation>
    <scope>NUCLEOTIDE SEQUENCE [LARGE SCALE GENOMIC DNA]</scope>
    <source>
        <strain evidence="3">MX1 / ATCC 50154</strain>
    </source>
</reference>
<organism evidence="2 3">
    <name type="scientific">Monosiga brevicollis</name>
    <name type="common">Choanoflagellate</name>
    <dbReference type="NCBI Taxonomy" id="81824"/>
    <lineage>
        <taxon>Eukaryota</taxon>
        <taxon>Choanoflagellata</taxon>
        <taxon>Craspedida</taxon>
        <taxon>Salpingoecidae</taxon>
        <taxon>Monosiga</taxon>
    </lineage>
</organism>
<dbReference type="GeneID" id="5890992"/>
<proteinExistence type="predicted"/>
<gene>
    <name evidence="2" type="ORF">MONBRDRAFT_25284</name>
</gene>
<protein>
    <submittedName>
        <fullName evidence="2">Uncharacterized protein</fullName>
    </submittedName>
</protein>